<evidence type="ECO:0000256" key="1">
    <source>
        <dbReference type="PROSITE-ProRule" id="PRU01076"/>
    </source>
</evidence>
<dbReference type="Pfam" id="PF04014">
    <property type="entry name" value="MazE_antitoxin"/>
    <property type="match status" value="1"/>
</dbReference>
<dbReference type="NCBIfam" id="TIGR01439">
    <property type="entry name" value="lp_hng_hel_AbrB"/>
    <property type="match status" value="1"/>
</dbReference>
<dbReference type="InterPro" id="IPR007159">
    <property type="entry name" value="SpoVT-AbrB_dom"/>
</dbReference>
<dbReference type="EMBL" id="JBHSUA010000002">
    <property type="protein sequence ID" value="MFC6395436.1"/>
    <property type="molecule type" value="Genomic_DNA"/>
</dbReference>
<gene>
    <name evidence="3" type="ORF">ACFP57_00295</name>
</gene>
<protein>
    <submittedName>
        <fullName evidence="3">AbrB/MazE/SpoVT family DNA-binding domain-containing protein</fullName>
    </submittedName>
</protein>
<evidence type="ECO:0000259" key="2">
    <source>
        <dbReference type="PROSITE" id="PS51740"/>
    </source>
</evidence>
<dbReference type="RefSeq" id="WP_343886636.1">
    <property type="nucleotide sequence ID" value="NZ_BAAAKI010000017.1"/>
</dbReference>
<feature type="domain" description="SpoVT-AbrB" evidence="2">
    <location>
        <begin position="1"/>
        <end position="47"/>
    </location>
</feature>
<dbReference type="SUPFAM" id="SSF89447">
    <property type="entry name" value="AbrB/MazE/MraZ-like"/>
    <property type="match status" value="1"/>
</dbReference>
<comment type="caution">
    <text evidence="3">The sequence shown here is derived from an EMBL/GenBank/DDBJ whole genome shotgun (WGS) entry which is preliminary data.</text>
</comment>
<dbReference type="GO" id="GO:0003677">
    <property type="term" value="F:DNA binding"/>
    <property type="evidence" value="ECO:0007669"/>
    <property type="project" value="UniProtKB-KW"/>
</dbReference>
<dbReference type="InterPro" id="IPR037914">
    <property type="entry name" value="SpoVT-AbrB_sf"/>
</dbReference>
<reference evidence="4" key="1">
    <citation type="journal article" date="2019" name="Int. J. Syst. Evol. Microbiol.">
        <title>The Global Catalogue of Microorganisms (GCM) 10K type strain sequencing project: providing services to taxonomists for standard genome sequencing and annotation.</title>
        <authorList>
            <consortium name="The Broad Institute Genomics Platform"/>
            <consortium name="The Broad Institute Genome Sequencing Center for Infectious Disease"/>
            <person name="Wu L."/>
            <person name="Ma J."/>
        </authorList>
    </citation>
    <scope>NUCLEOTIDE SEQUENCE [LARGE SCALE GENOMIC DNA]</scope>
    <source>
        <strain evidence="4">CGMCC 1.15277</strain>
    </source>
</reference>
<keyword evidence="1 3" id="KW-0238">DNA-binding</keyword>
<dbReference type="Proteomes" id="UP001596266">
    <property type="component" value="Unassembled WGS sequence"/>
</dbReference>
<keyword evidence="4" id="KW-1185">Reference proteome</keyword>
<dbReference type="SMART" id="SM00966">
    <property type="entry name" value="SpoVT_AbrB"/>
    <property type="match status" value="1"/>
</dbReference>
<sequence length="81" mass="8522">MPTGTMTSKGQITVPKEVREALGLSAGVRVSFEAETDGSYRIRPLRDSARLVDLAGSIGYGGPVITLEEMDRAIAEGAQGL</sequence>
<dbReference type="PROSITE" id="PS51740">
    <property type="entry name" value="SPOVT_ABRB"/>
    <property type="match status" value="1"/>
</dbReference>
<evidence type="ECO:0000313" key="3">
    <source>
        <dbReference type="EMBL" id="MFC6395436.1"/>
    </source>
</evidence>
<dbReference type="Gene3D" id="2.10.260.10">
    <property type="match status" value="1"/>
</dbReference>
<name>A0ABW1WX78_9ACTN</name>
<evidence type="ECO:0000313" key="4">
    <source>
        <dbReference type="Proteomes" id="UP001596266"/>
    </source>
</evidence>
<organism evidence="3 4">
    <name type="scientific">Luteococcus sanguinis</name>
    <dbReference type="NCBI Taxonomy" id="174038"/>
    <lineage>
        <taxon>Bacteria</taxon>
        <taxon>Bacillati</taxon>
        <taxon>Actinomycetota</taxon>
        <taxon>Actinomycetes</taxon>
        <taxon>Propionibacteriales</taxon>
        <taxon>Propionibacteriaceae</taxon>
        <taxon>Luteococcus</taxon>
    </lineage>
</organism>
<accession>A0ABW1WX78</accession>
<proteinExistence type="predicted"/>